<comment type="similarity">
    <text evidence="2 12">Belongs to the taffazin family.</text>
</comment>
<dbReference type="EMBL" id="LFZN01000203">
    <property type="protein sequence ID" value="KXS95716.1"/>
    <property type="molecule type" value="Genomic_DNA"/>
</dbReference>
<dbReference type="PANTHER" id="PTHR12497:SF0">
    <property type="entry name" value="TAFAZZIN"/>
    <property type="match status" value="1"/>
</dbReference>
<evidence type="ECO:0000256" key="6">
    <source>
        <dbReference type="ARBA" id="ARBA00023098"/>
    </source>
</evidence>
<evidence type="ECO:0000256" key="9">
    <source>
        <dbReference type="ARBA" id="ARBA00023315"/>
    </source>
</evidence>
<evidence type="ECO:0000313" key="16">
    <source>
        <dbReference type="Proteomes" id="UP000070133"/>
    </source>
</evidence>
<name>A0A139GZS5_9PEZI</name>
<feature type="compositionally biased region" description="Basic and acidic residues" evidence="13">
    <location>
        <begin position="431"/>
        <end position="462"/>
    </location>
</feature>
<dbReference type="STRING" id="321146.A0A139GZS5"/>
<evidence type="ECO:0000256" key="12">
    <source>
        <dbReference type="RuleBase" id="RU365062"/>
    </source>
</evidence>
<feature type="domain" description="Phospholipid/glycerol acyltransferase" evidence="14">
    <location>
        <begin position="135"/>
        <end position="320"/>
    </location>
</feature>
<dbReference type="PANTHER" id="PTHR12497">
    <property type="entry name" value="TAZ PROTEIN TAFAZZIN"/>
    <property type="match status" value="1"/>
</dbReference>
<keyword evidence="7" id="KW-0496">Mitochondrion</keyword>
<accession>A0A139GZS5</accession>
<evidence type="ECO:0000256" key="7">
    <source>
        <dbReference type="ARBA" id="ARBA00023128"/>
    </source>
</evidence>
<evidence type="ECO:0000256" key="13">
    <source>
        <dbReference type="SAM" id="MobiDB-lite"/>
    </source>
</evidence>
<keyword evidence="4" id="KW-1000">Mitochondrion outer membrane</keyword>
<dbReference type="SMART" id="SM00563">
    <property type="entry name" value="PlsC"/>
    <property type="match status" value="1"/>
</dbReference>
<dbReference type="GO" id="GO:0035965">
    <property type="term" value="P:cardiolipin acyl-chain remodeling"/>
    <property type="evidence" value="ECO:0007669"/>
    <property type="project" value="TreeGrafter"/>
</dbReference>
<dbReference type="SUPFAM" id="SSF69593">
    <property type="entry name" value="Glycerol-3-phosphate (1)-acyltransferase"/>
    <property type="match status" value="2"/>
</dbReference>
<proteinExistence type="inferred from homology"/>
<comment type="catalytic activity">
    <reaction evidence="11">
        <text>1'-[1,2-diacyl-sn-glycero-3-phospho],3'-[1-acyl-sn-glycero-3-phospho]-glycerol + a 1,2-diacyl-sn-glycero-3-phosphocholine = a cardiolipin + a 1-acyl-sn-glycero-3-phosphocholine</text>
        <dbReference type="Rhea" id="RHEA:33731"/>
        <dbReference type="ChEBI" id="CHEBI:57643"/>
        <dbReference type="ChEBI" id="CHEBI:58168"/>
        <dbReference type="ChEBI" id="CHEBI:62237"/>
        <dbReference type="ChEBI" id="CHEBI:64743"/>
    </reaction>
    <physiologicalReaction direction="left-to-right" evidence="11">
        <dbReference type="Rhea" id="RHEA:33732"/>
    </physiologicalReaction>
    <physiologicalReaction direction="right-to-left" evidence="11">
        <dbReference type="Rhea" id="RHEA:33733"/>
    </physiologicalReaction>
</comment>
<keyword evidence="8" id="KW-0472">Membrane</keyword>
<evidence type="ECO:0000256" key="4">
    <source>
        <dbReference type="ARBA" id="ARBA00022787"/>
    </source>
</evidence>
<dbReference type="GO" id="GO:0005741">
    <property type="term" value="C:mitochondrial outer membrane"/>
    <property type="evidence" value="ECO:0007669"/>
    <property type="project" value="UniProtKB-SubCell"/>
</dbReference>
<dbReference type="AlphaFoldDB" id="A0A139GZS5"/>
<evidence type="ECO:0000256" key="3">
    <source>
        <dbReference type="ARBA" id="ARBA00022679"/>
    </source>
</evidence>
<evidence type="ECO:0000256" key="1">
    <source>
        <dbReference type="ARBA" id="ARBA00004137"/>
    </source>
</evidence>
<sequence>MRTTRHSTHCATLLFWRYNTPSAYVNRKQQPRNPERAAPPVALANNLELPVIVEVILDIGGPHLLSFSLWIMSVDERPYSPSLPWRITSAATFGAVGFLSRSFLFLFNKTEVRGLDRFMEILDARKDESQRERGLITVSNHVSVLDDPMVWGVLPNRYFWDPNNMRWSLGSYDICFKNGLLSAFFSYGNTLPTHRAAHSKFGGLFQPTMTQCIRLLSDPHKTEDSKTDWKEAYRTSSLSSIPSSDPFSSAELTYSTNGTDSFPAPSAYPSRRFSWIHIFPEGMIHQHPDKVMRYFKWGVARLILESEPCPDVLPMWIDGPQQVMDNNRGFPRPLPRIGREVKITFGELVDSEKVFEPFRQKWQEMKQRARRKRERLLQMGELDVDEKAELGILNDDELKYGKEAEQLRIDLTLAVRNEVLNVRRSCGLPDEDPKRTLADSFREEGTFGRDGLKKDGSSIKQG</sequence>
<dbReference type="CDD" id="cd07989">
    <property type="entry name" value="LPLAT_AGPAT-like"/>
    <property type="match status" value="1"/>
</dbReference>
<protein>
    <recommendedName>
        <fullName evidence="12">Tafazzin family protein</fullName>
    </recommendedName>
</protein>
<keyword evidence="16" id="KW-1185">Reference proteome</keyword>
<evidence type="ECO:0000256" key="2">
    <source>
        <dbReference type="ARBA" id="ARBA00010524"/>
    </source>
</evidence>
<evidence type="ECO:0000259" key="14">
    <source>
        <dbReference type="SMART" id="SM00563"/>
    </source>
</evidence>
<keyword evidence="6" id="KW-0443">Lipid metabolism</keyword>
<keyword evidence="5" id="KW-0999">Mitochondrion inner membrane</keyword>
<dbReference type="InterPro" id="IPR000872">
    <property type="entry name" value="Tafazzin"/>
</dbReference>
<evidence type="ECO:0000256" key="10">
    <source>
        <dbReference type="ARBA" id="ARBA00024323"/>
    </source>
</evidence>
<dbReference type="PRINTS" id="PR00979">
    <property type="entry name" value="TAFAZZIN"/>
</dbReference>
<keyword evidence="3" id="KW-0808">Transferase</keyword>
<dbReference type="OrthoDB" id="193467at2759"/>
<keyword evidence="9" id="KW-0012">Acyltransferase</keyword>
<dbReference type="GO" id="GO:0047184">
    <property type="term" value="F:1-acylglycerophosphocholine O-acyltransferase activity"/>
    <property type="evidence" value="ECO:0007669"/>
    <property type="project" value="TreeGrafter"/>
</dbReference>
<evidence type="ECO:0000256" key="11">
    <source>
        <dbReference type="ARBA" id="ARBA00047906"/>
    </source>
</evidence>
<comment type="caution">
    <text evidence="15">The sequence shown here is derived from an EMBL/GenBank/DDBJ whole genome shotgun (WGS) entry which is preliminary data.</text>
</comment>
<reference evidence="15 16" key="1">
    <citation type="submission" date="2015-07" db="EMBL/GenBank/DDBJ databases">
        <title>Comparative genomics of the Sigatoka disease complex on banana suggests a link between parallel evolutionary changes in Pseudocercospora fijiensis and Pseudocercospora eumusae and increased virulence on the banana host.</title>
        <authorList>
            <person name="Chang T.-C."/>
            <person name="Salvucci A."/>
            <person name="Crous P.W."/>
            <person name="Stergiopoulos I."/>
        </authorList>
    </citation>
    <scope>NUCLEOTIDE SEQUENCE [LARGE SCALE GENOMIC DNA]</scope>
    <source>
        <strain evidence="15 16">CBS 114824</strain>
    </source>
</reference>
<dbReference type="GO" id="GO:0005743">
    <property type="term" value="C:mitochondrial inner membrane"/>
    <property type="evidence" value="ECO:0007669"/>
    <property type="project" value="UniProtKB-SubCell"/>
</dbReference>
<evidence type="ECO:0000256" key="5">
    <source>
        <dbReference type="ARBA" id="ARBA00022792"/>
    </source>
</evidence>
<comment type="subcellular location">
    <subcellularLocation>
        <location evidence="1">Mitochondrion inner membrane</location>
        <topology evidence="1">Peripheral membrane protein</topology>
        <orientation evidence="1">Intermembrane side</orientation>
    </subcellularLocation>
    <subcellularLocation>
        <location evidence="10">Mitochondrion outer membrane</location>
        <topology evidence="10">Peripheral membrane protein</topology>
        <orientation evidence="10">Intermembrane side</orientation>
    </subcellularLocation>
</comment>
<feature type="region of interest" description="Disordered" evidence="13">
    <location>
        <begin position="425"/>
        <end position="462"/>
    </location>
</feature>
<gene>
    <name evidence="15" type="ORF">AC578_10770</name>
</gene>
<dbReference type="InterPro" id="IPR002123">
    <property type="entry name" value="Plipid/glycerol_acylTrfase"/>
</dbReference>
<dbReference type="GO" id="GO:0007007">
    <property type="term" value="P:inner mitochondrial membrane organization"/>
    <property type="evidence" value="ECO:0007669"/>
    <property type="project" value="TreeGrafter"/>
</dbReference>
<organism evidence="15 16">
    <name type="scientific">Pseudocercospora eumusae</name>
    <dbReference type="NCBI Taxonomy" id="321146"/>
    <lineage>
        <taxon>Eukaryota</taxon>
        <taxon>Fungi</taxon>
        <taxon>Dikarya</taxon>
        <taxon>Ascomycota</taxon>
        <taxon>Pezizomycotina</taxon>
        <taxon>Dothideomycetes</taxon>
        <taxon>Dothideomycetidae</taxon>
        <taxon>Mycosphaerellales</taxon>
        <taxon>Mycosphaerellaceae</taxon>
        <taxon>Pseudocercospora</taxon>
    </lineage>
</organism>
<dbReference type="Proteomes" id="UP000070133">
    <property type="component" value="Unassembled WGS sequence"/>
</dbReference>
<evidence type="ECO:0000313" key="15">
    <source>
        <dbReference type="EMBL" id="KXS95716.1"/>
    </source>
</evidence>
<evidence type="ECO:0000256" key="8">
    <source>
        <dbReference type="ARBA" id="ARBA00023136"/>
    </source>
</evidence>